<dbReference type="GO" id="GO:0016491">
    <property type="term" value="F:oxidoreductase activity"/>
    <property type="evidence" value="ECO:0007669"/>
    <property type="project" value="UniProtKB-KW"/>
</dbReference>
<dbReference type="Pfam" id="PF01565">
    <property type="entry name" value="FAD_binding_4"/>
    <property type="match status" value="1"/>
</dbReference>
<protein>
    <submittedName>
        <fullName evidence="7">FAD-linked oxidase</fullName>
    </submittedName>
</protein>
<dbReference type="GO" id="GO:0071949">
    <property type="term" value="F:FAD binding"/>
    <property type="evidence" value="ECO:0007669"/>
    <property type="project" value="InterPro"/>
</dbReference>
<dbReference type="Gene3D" id="3.30.465.10">
    <property type="match status" value="1"/>
</dbReference>
<dbReference type="EMBL" id="LLZU01000020">
    <property type="protein sequence ID" value="KRV48654.1"/>
    <property type="molecule type" value="Genomic_DNA"/>
</dbReference>
<accession>A0A0T6LRA4</accession>
<dbReference type="AlphaFoldDB" id="A0A0T6LRA4"/>
<evidence type="ECO:0000256" key="5">
    <source>
        <dbReference type="ARBA" id="ARBA00023002"/>
    </source>
</evidence>
<dbReference type="InterPro" id="IPR006093">
    <property type="entry name" value="Oxy_OxRdtase_FAD_BS"/>
</dbReference>
<comment type="similarity">
    <text evidence="2">Belongs to the oxygen-dependent FAD-linked oxidoreductase family.</text>
</comment>
<feature type="domain" description="FAD-binding PCMH-type" evidence="6">
    <location>
        <begin position="72"/>
        <end position="252"/>
    </location>
</feature>
<dbReference type="RefSeq" id="WP_026220199.1">
    <property type="nucleotide sequence ID" value="NZ_LLZU01000020.1"/>
</dbReference>
<dbReference type="PROSITE" id="PS00862">
    <property type="entry name" value="OX2_COVAL_FAD"/>
    <property type="match status" value="1"/>
</dbReference>
<dbReference type="SUPFAM" id="SSF56176">
    <property type="entry name" value="FAD-binding/transporter-associated domain-like"/>
    <property type="match status" value="1"/>
</dbReference>
<evidence type="ECO:0000256" key="4">
    <source>
        <dbReference type="ARBA" id="ARBA00022827"/>
    </source>
</evidence>
<keyword evidence="4" id="KW-0274">FAD</keyword>
<reference evidence="7 8" key="1">
    <citation type="submission" date="2015-10" db="EMBL/GenBank/DDBJ databases">
        <title>Draft genome sequence of pyrrolomycin-producing Streptomyces vitaminophilus.</title>
        <authorList>
            <person name="Graham D.E."/>
            <person name="Mahan K.M."/>
            <person name="Klingeman D.M."/>
            <person name="Hettich R.L."/>
            <person name="Parry R.J."/>
        </authorList>
    </citation>
    <scope>NUCLEOTIDE SEQUENCE [LARGE SCALE GENOMIC DNA]</scope>
    <source>
        <strain evidence="7 8">ATCC 31673</strain>
    </source>
</reference>
<organism evidence="7 8">
    <name type="scientific">Wenjunlia vitaminophila</name>
    <name type="common">Streptomyces vitaminophilus</name>
    <dbReference type="NCBI Taxonomy" id="76728"/>
    <lineage>
        <taxon>Bacteria</taxon>
        <taxon>Bacillati</taxon>
        <taxon>Actinomycetota</taxon>
        <taxon>Actinomycetes</taxon>
        <taxon>Kitasatosporales</taxon>
        <taxon>Streptomycetaceae</taxon>
        <taxon>Wenjunlia</taxon>
    </lineage>
</organism>
<keyword evidence="5" id="KW-0560">Oxidoreductase</keyword>
<sequence>MADHTRRHVLRGTAAVTAAGLAVGGARSTADAATAAGGPAEGAGAAGPGPVVVRPGDPRYPSLVDRHYNLRFQGSPEAVHVVTSTRDVVRAVQDAVRSGRRLAVRSGGHCFEDFVEDPRVRVMIDMSAMDEVSYDAERRAFVVGAGSTLGEAYRRLFLGWGVTVPAGWCPDVGVGGHVPGGGYGPLCRMYGLSVDHLYAVEVVVVDGSGVARPVVATREPDDPNRELWWAHTGGGGGNFGVATRFWFRSPGARGTDPAGLLPAPPEEVLNFAVHWPWEQLDLPTFTRLLDNHGAWVERNSAAGVPEAGFYSEFVLSHRSMGSVMMIGQVAGGGGAARRVLDSHLSALDEGLGLSSTRRVTRMSWLSSALLGPPEEAGLRYCLKVKSSYRRRALTHRDIGTIHRYLTRDAGLTSGMVSLNTYGSRVNAVAPGATVVAQRDAVLKVMYLTAWQQTDDDERHLAWLRGLYRDTHPDSGGVPVPDGVLDGAFVNYPDRDLADPRWNTSGVPWYELYYKGSAPRLRAAKRRWDPLNVFRHALSIPPA</sequence>
<dbReference type="Gene3D" id="3.40.462.20">
    <property type="match status" value="1"/>
</dbReference>
<dbReference type="PROSITE" id="PS51318">
    <property type="entry name" value="TAT"/>
    <property type="match status" value="1"/>
</dbReference>
<gene>
    <name evidence="7" type="ORF">AQ490_24280</name>
</gene>
<evidence type="ECO:0000256" key="1">
    <source>
        <dbReference type="ARBA" id="ARBA00001974"/>
    </source>
</evidence>
<keyword evidence="3" id="KW-0285">Flavoprotein</keyword>
<dbReference type="InterPro" id="IPR016169">
    <property type="entry name" value="FAD-bd_PCMH_sub2"/>
</dbReference>
<comment type="caution">
    <text evidence="7">The sequence shown here is derived from an EMBL/GenBank/DDBJ whole genome shotgun (WGS) entry which is preliminary data.</text>
</comment>
<evidence type="ECO:0000313" key="7">
    <source>
        <dbReference type="EMBL" id="KRV48654.1"/>
    </source>
</evidence>
<dbReference type="eggNOG" id="COG0277">
    <property type="taxonomic scope" value="Bacteria"/>
</dbReference>
<dbReference type="InterPro" id="IPR036318">
    <property type="entry name" value="FAD-bd_PCMH-like_sf"/>
</dbReference>
<keyword evidence="8" id="KW-1185">Reference proteome</keyword>
<dbReference type="STRING" id="76728.AQ490_24280"/>
<dbReference type="InterPro" id="IPR006094">
    <property type="entry name" value="Oxid_FAD_bind_N"/>
</dbReference>
<dbReference type="PANTHER" id="PTHR42973">
    <property type="entry name" value="BINDING OXIDOREDUCTASE, PUTATIVE (AFU_ORTHOLOGUE AFUA_1G17690)-RELATED"/>
    <property type="match status" value="1"/>
</dbReference>
<dbReference type="Pfam" id="PF08031">
    <property type="entry name" value="BBE"/>
    <property type="match status" value="1"/>
</dbReference>
<name>A0A0T6LRA4_WENVI</name>
<evidence type="ECO:0000256" key="2">
    <source>
        <dbReference type="ARBA" id="ARBA00005466"/>
    </source>
</evidence>
<dbReference type="OrthoDB" id="545125at2"/>
<dbReference type="Proteomes" id="UP000050867">
    <property type="component" value="Unassembled WGS sequence"/>
</dbReference>
<dbReference type="PANTHER" id="PTHR42973:SF39">
    <property type="entry name" value="FAD-BINDING PCMH-TYPE DOMAIN-CONTAINING PROTEIN"/>
    <property type="match status" value="1"/>
</dbReference>
<evidence type="ECO:0000256" key="3">
    <source>
        <dbReference type="ARBA" id="ARBA00022630"/>
    </source>
</evidence>
<evidence type="ECO:0000313" key="8">
    <source>
        <dbReference type="Proteomes" id="UP000050867"/>
    </source>
</evidence>
<evidence type="ECO:0000259" key="6">
    <source>
        <dbReference type="PROSITE" id="PS51387"/>
    </source>
</evidence>
<dbReference type="InterPro" id="IPR006311">
    <property type="entry name" value="TAT_signal"/>
</dbReference>
<dbReference type="InterPro" id="IPR012951">
    <property type="entry name" value="BBE"/>
</dbReference>
<proteinExistence type="inferred from homology"/>
<dbReference type="InterPro" id="IPR016166">
    <property type="entry name" value="FAD-bd_PCMH"/>
</dbReference>
<dbReference type="PROSITE" id="PS51387">
    <property type="entry name" value="FAD_PCMH"/>
    <property type="match status" value="1"/>
</dbReference>
<dbReference type="InterPro" id="IPR050416">
    <property type="entry name" value="FAD-linked_Oxidoreductase"/>
</dbReference>
<comment type="cofactor">
    <cofactor evidence="1">
        <name>FAD</name>
        <dbReference type="ChEBI" id="CHEBI:57692"/>
    </cofactor>
</comment>